<keyword evidence="1" id="KW-1133">Transmembrane helix</keyword>
<keyword evidence="3" id="KW-1185">Reference proteome</keyword>
<dbReference type="Gene3D" id="3.30.530.20">
    <property type="match status" value="1"/>
</dbReference>
<dbReference type="InParanoid" id="A0A6M4H9Q3"/>
<dbReference type="Pfam" id="PF06240">
    <property type="entry name" value="COXG"/>
    <property type="match status" value="1"/>
</dbReference>
<feature type="transmembrane region" description="Helical" evidence="1">
    <location>
        <begin position="165"/>
        <end position="184"/>
    </location>
</feature>
<dbReference type="KEGG" id="upl:DSM104440_01587"/>
<evidence type="ECO:0000313" key="3">
    <source>
        <dbReference type="Proteomes" id="UP000503096"/>
    </source>
</evidence>
<dbReference type="InterPro" id="IPR010419">
    <property type="entry name" value="CO_DH_gsu"/>
</dbReference>
<protein>
    <recommendedName>
        <fullName evidence="4">Carbon monoxide dehydrogenase subunit G</fullName>
    </recommendedName>
</protein>
<evidence type="ECO:0008006" key="4">
    <source>
        <dbReference type="Google" id="ProtNLM"/>
    </source>
</evidence>
<accession>A0A6M4H9Q3</accession>
<dbReference type="RefSeq" id="WP_171161500.1">
    <property type="nucleotide sequence ID" value="NZ_CP053073.1"/>
</dbReference>
<dbReference type="PANTHER" id="PTHR38588">
    <property type="entry name" value="BLL0334 PROTEIN"/>
    <property type="match status" value="1"/>
</dbReference>
<dbReference type="CDD" id="cd05018">
    <property type="entry name" value="CoxG"/>
    <property type="match status" value="1"/>
</dbReference>
<proteinExistence type="predicted"/>
<sequence>MELTSERILPVDRDTAWAALNDPDELKAAIPGCESIESTGENAYAVLLTAAIGPVKAKFRGKLQVTDIVKPQSYTIHFEGQGGPAGFGKGSAQVELVDQGKETLLKYRATAQVGGKIAQVGQRLVDAAAGKISDDFFATFSSRLAARAGIVSNGVQRPPESASNAPIWIAIALNVLVVAFVLAMR</sequence>
<keyword evidence="1" id="KW-0472">Membrane</keyword>
<gene>
    <name evidence="2" type="ORF">DSM104440_01587</name>
</gene>
<dbReference type="EMBL" id="CP053073">
    <property type="protein sequence ID" value="QJR14777.1"/>
    <property type="molecule type" value="Genomic_DNA"/>
</dbReference>
<dbReference type="PANTHER" id="PTHR38588:SF1">
    <property type="entry name" value="BLL0334 PROTEIN"/>
    <property type="match status" value="1"/>
</dbReference>
<dbReference type="Proteomes" id="UP000503096">
    <property type="component" value="Chromosome"/>
</dbReference>
<evidence type="ECO:0000313" key="2">
    <source>
        <dbReference type="EMBL" id="QJR14777.1"/>
    </source>
</evidence>
<dbReference type="AlphaFoldDB" id="A0A6M4H9Q3"/>
<dbReference type="InterPro" id="IPR023393">
    <property type="entry name" value="START-like_dom_sf"/>
</dbReference>
<dbReference type="SUPFAM" id="SSF55961">
    <property type="entry name" value="Bet v1-like"/>
    <property type="match status" value="1"/>
</dbReference>
<reference evidence="2 3" key="1">
    <citation type="submission" date="2020-04" db="EMBL/GenBank/DDBJ databases">
        <title>Usitatibacter rugosus gen. nov., sp. nov. and Usitatibacter palustris sp. nov., novel members of Usitatibacteraceae fam. nov. within the order Nitrosomonadales isolated from soil.</title>
        <authorList>
            <person name="Huber K.J."/>
            <person name="Neumann-Schaal M."/>
            <person name="Geppert A."/>
            <person name="Luckner M."/>
            <person name="Wanner G."/>
            <person name="Overmann J."/>
        </authorList>
    </citation>
    <scope>NUCLEOTIDE SEQUENCE [LARGE SCALE GENOMIC DNA]</scope>
    <source>
        <strain evidence="2 3">Swamp67</strain>
    </source>
</reference>
<name>A0A6M4H9Q3_9PROT</name>
<organism evidence="2 3">
    <name type="scientific">Usitatibacter palustris</name>
    <dbReference type="NCBI Taxonomy" id="2732487"/>
    <lineage>
        <taxon>Bacteria</taxon>
        <taxon>Pseudomonadati</taxon>
        <taxon>Pseudomonadota</taxon>
        <taxon>Betaproteobacteria</taxon>
        <taxon>Nitrosomonadales</taxon>
        <taxon>Usitatibacteraceae</taxon>
        <taxon>Usitatibacter</taxon>
    </lineage>
</organism>
<evidence type="ECO:0000256" key="1">
    <source>
        <dbReference type="SAM" id="Phobius"/>
    </source>
</evidence>
<keyword evidence="1" id="KW-0812">Transmembrane</keyword>